<dbReference type="Gene3D" id="1.10.10.10">
    <property type="entry name" value="Winged helix-like DNA-binding domain superfamily/Winged helix DNA-binding domain"/>
    <property type="match status" value="1"/>
</dbReference>
<dbReference type="GO" id="GO:0006281">
    <property type="term" value="P:DNA repair"/>
    <property type="evidence" value="ECO:0007669"/>
    <property type="project" value="UniProtKB-KW"/>
</dbReference>
<dbReference type="NCBIfam" id="TIGR00589">
    <property type="entry name" value="ogt"/>
    <property type="match status" value="1"/>
</dbReference>
<comment type="catalytic activity">
    <reaction evidence="6">
        <text>a 6-O-methyl-2'-deoxyguanosine in DNA + L-cysteinyl-[protein] = S-methyl-L-cysteinyl-[protein] + a 2'-deoxyguanosine in DNA</text>
        <dbReference type="Rhea" id="RHEA:24000"/>
        <dbReference type="Rhea" id="RHEA-COMP:10131"/>
        <dbReference type="Rhea" id="RHEA-COMP:10132"/>
        <dbReference type="Rhea" id="RHEA-COMP:11367"/>
        <dbReference type="Rhea" id="RHEA-COMP:11368"/>
        <dbReference type="ChEBI" id="CHEBI:29950"/>
        <dbReference type="ChEBI" id="CHEBI:82612"/>
        <dbReference type="ChEBI" id="CHEBI:85445"/>
        <dbReference type="ChEBI" id="CHEBI:85448"/>
        <dbReference type="EC" id="2.1.1.63"/>
    </reaction>
</comment>
<keyword evidence="4" id="KW-0227">DNA damage</keyword>
<dbReference type="PANTHER" id="PTHR10815:SF13">
    <property type="entry name" value="METHYLATED-DNA--PROTEIN-CYSTEINE METHYLTRANSFERASE"/>
    <property type="match status" value="1"/>
</dbReference>
<evidence type="ECO:0000256" key="1">
    <source>
        <dbReference type="ARBA" id="ARBA00001286"/>
    </source>
</evidence>
<dbReference type="EMBL" id="JADQTO010000004">
    <property type="protein sequence ID" value="MBG0561673.1"/>
    <property type="molecule type" value="Genomic_DNA"/>
</dbReference>
<keyword evidence="5" id="KW-0234">DNA repair</keyword>
<dbReference type="RefSeq" id="WP_196413482.1">
    <property type="nucleotide sequence ID" value="NZ_JADQTO010000004.1"/>
</dbReference>
<keyword evidence="2" id="KW-0489">Methyltransferase</keyword>
<dbReference type="Pfam" id="PF01035">
    <property type="entry name" value="DNA_binding_1"/>
    <property type="match status" value="1"/>
</dbReference>
<evidence type="ECO:0000313" key="8">
    <source>
        <dbReference type="EMBL" id="MBG0561673.1"/>
    </source>
</evidence>
<comment type="catalytic activity">
    <reaction evidence="1">
        <text>a 4-O-methyl-thymidine in DNA + L-cysteinyl-[protein] = a thymidine in DNA + S-methyl-L-cysteinyl-[protein]</text>
        <dbReference type="Rhea" id="RHEA:53428"/>
        <dbReference type="Rhea" id="RHEA-COMP:10131"/>
        <dbReference type="Rhea" id="RHEA-COMP:10132"/>
        <dbReference type="Rhea" id="RHEA-COMP:13555"/>
        <dbReference type="Rhea" id="RHEA-COMP:13556"/>
        <dbReference type="ChEBI" id="CHEBI:29950"/>
        <dbReference type="ChEBI" id="CHEBI:82612"/>
        <dbReference type="ChEBI" id="CHEBI:137386"/>
        <dbReference type="ChEBI" id="CHEBI:137387"/>
        <dbReference type="EC" id="2.1.1.63"/>
    </reaction>
</comment>
<evidence type="ECO:0000313" key="9">
    <source>
        <dbReference type="Proteomes" id="UP000598146"/>
    </source>
</evidence>
<dbReference type="InterPro" id="IPR036217">
    <property type="entry name" value="MethylDNA_cys_MeTrfase_DNAb"/>
</dbReference>
<evidence type="ECO:0000256" key="2">
    <source>
        <dbReference type="ARBA" id="ARBA00022603"/>
    </source>
</evidence>
<keyword evidence="3" id="KW-0808">Transferase</keyword>
<evidence type="ECO:0000256" key="3">
    <source>
        <dbReference type="ARBA" id="ARBA00022679"/>
    </source>
</evidence>
<dbReference type="PROSITE" id="PS00374">
    <property type="entry name" value="MGMT"/>
    <property type="match status" value="1"/>
</dbReference>
<sequence length="165" mass="17615">MLRHSTMDTPVGPFTVITTAGGAVRAAGFTADVPELMRLVHPALRAPVEADDDVGPVRAAVRDYLAGDLTALDGVPVEQHTDGQFMRHAWDVMRQIKPGDPVTYTRYADLAGRPAAVRAAAAACARNAVALILPCHRVLRTDGSLGGYRWGLPVKAWLLEHEAAG</sequence>
<dbReference type="PANTHER" id="PTHR10815">
    <property type="entry name" value="METHYLATED-DNA--PROTEIN-CYSTEINE METHYLTRANSFERASE"/>
    <property type="match status" value="1"/>
</dbReference>
<accession>A0A931FVT4</accession>
<dbReference type="InterPro" id="IPR014048">
    <property type="entry name" value="MethylDNA_cys_MeTrfase_DNA-bd"/>
</dbReference>
<protein>
    <submittedName>
        <fullName evidence="8">Methylated-DNA--[protein]-cysteine S-methyltransferase</fullName>
    </submittedName>
</protein>
<dbReference type="InterPro" id="IPR036388">
    <property type="entry name" value="WH-like_DNA-bd_sf"/>
</dbReference>
<name>A0A931FVT4_9ACTN</name>
<dbReference type="GO" id="GO:0032259">
    <property type="term" value="P:methylation"/>
    <property type="evidence" value="ECO:0007669"/>
    <property type="project" value="UniProtKB-KW"/>
</dbReference>
<gene>
    <name evidence="8" type="ORF">I4J89_09385</name>
</gene>
<reference evidence="8" key="1">
    <citation type="submission" date="2020-11" db="EMBL/GenBank/DDBJ databases">
        <title>Isolation and identification of active actinomycetes.</title>
        <authorList>
            <person name="Sun X."/>
        </authorList>
    </citation>
    <scope>NUCLEOTIDE SEQUENCE</scope>
    <source>
        <strain evidence="8">NEAU-A11</strain>
    </source>
</reference>
<comment type="caution">
    <text evidence="8">The sequence shown here is derived from an EMBL/GenBank/DDBJ whole genome shotgun (WGS) entry which is preliminary data.</text>
</comment>
<feature type="domain" description="Methylated-DNA-[protein]-cysteine S-methyltransferase DNA binding" evidence="7">
    <location>
        <begin position="85"/>
        <end position="163"/>
    </location>
</feature>
<dbReference type="CDD" id="cd06445">
    <property type="entry name" value="ATase"/>
    <property type="match status" value="1"/>
</dbReference>
<dbReference type="Proteomes" id="UP000598146">
    <property type="component" value="Unassembled WGS sequence"/>
</dbReference>
<proteinExistence type="predicted"/>
<organism evidence="8 9">
    <name type="scientific">Actinoplanes aureus</name>
    <dbReference type="NCBI Taxonomy" id="2792083"/>
    <lineage>
        <taxon>Bacteria</taxon>
        <taxon>Bacillati</taxon>
        <taxon>Actinomycetota</taxon>
        <taxon>Actinomycetes</taxon>
        <taxon>Micromonosporales</taxon>
        <taxon>Micromonosporaceae</taxon>
        <taxon>Actinoplanes</taxon>
    </lineage>
</organism>
<dbReference type="SUPFAM" id="SSF46767">
    <property type="entry name" value="Methylated DNA-protein cysteine methyltransferase, C-terminal domain"/>
    <property type="match status" value="1"/>
</dbReference>
<dbReference type="GO" id="GO:0003908">
    <property type="term" value="F:methylated-DNA-[protein]-cysteine S-methyltransferase activity"/>
    <property type="evidence" value="ECO:0007669"/>
    <property type="project" value="UniProtKB-EC"/>
</dbReference>
<evidence type="ECO:0000256" key="5">
    <source>
        <dbReference type="ARBA" id="ARBA00023204"/>
    </source>
</evidence>
<dbReference type="AlphaFoldDB" id="A0A931FVT4"/>
<evidence type="ECO:0000256" key="6">
    <source>
        <dbReference type="ARBA" id="ARBA00049348"/>
    </source>
</evidence>
<keyword evidence="9" id="KW-1185">Reference proteome</keyword>
<evidence type="ECO:0000259" key="7">
    <source>
        <dbReference type="Pfam" id="PF01035"/>
    </source>
</evidence>
<evidence type="ECO:0000256" key="4">
    <source>
        <dbReference type="ARBA" id="ARBA00022763"/>
    </source>
</evidence>
<dbReference type="InterPro" id="IPR001497">
    <property type="entry name" value="MethylDNA_cys_MeTrfase_AS"/>
</dbReference>